<evidence type="ECO:0000313" key="1">
    <source>
        <dbReference type="EMBL" id="PTQ55768.1"/>
    </source>
</evidence>
<accession>A0A2R6XZB0</accession>
<reference evidence="2" key="1">
    <citation type="journal article" date="2018" name="Sci. Rep.">
        <title>Lignite coal burning seam in the remote Altai Mountains harbors a hydrogen-driven thermophilic microbial community.</title>
        <authorList>
            <person name="Kadnikov V.V."/>
            <person name="Mardanov A.V."/>
            <person name="Ivasenko D.A."/>
            <person name="Antsiferov D.V."/>
            <person name="Beletsky A.V."/>
            <person name="Karnachuk O.V."/>
            <person name="Ravin N.V."/>
        </authorList>
    </citation>
    <scope>NUCLEOTIDE SEQUENCE [LARGE SCALE GENOMIC DNA]</scope>
</reference>
<protein>
    <submittedName>
        <fullName evidence="1">Uncharacterized protein</fullName>
    </submittedName>
</protein>
<proteinExistence type="predicted"/>
<evidence type="ECO:0000313" key="2">
    <source>
        <dbReference type="Proteomes" id="UP000244338"/>
    </source>
</evidence>
<dbReference type="Proteomes" id="UP000244338">
    <property type="component" value="Unassembled WGS sequence"/>
</dbReference>
<organism evidence="1 2">
    <name type="scientific">Candidatus Carbonibacillus altaicus</name>
    <dbReference type="NCBI Taxonomy" id="2163959"/>
    <lineage>
        <taxon>Bacteria</taxon>
        <taxon>Bacillati</taxon>
        <taxon>Bacillota</taxon>
        <taxon>Bacilli</taxon>
        <taxon>Bacillales</taxon>
        <taxon>Candidatus Carbonibacillus</taxon>
    </lineage>
</organism>
<sequence>MNANGKDKPAGDGLAALFLVRWLEARSAWFLRQKEVAKCEKT</sequence>
<gene>
    <name evidence="1" type="ORF">BSOLF_1483</name>
</gene>
<name>A0A2R6XZB0_9BACL</name>
<dbReference type="AlphaFoldDB" id="A0A2R6XZB0"/>
<comment type="caution">
    <text evidence="1">The sequence shown here is derived from an EMBL/GenBank/DDBJ whole genome shotgun (WGS) entry which is preliminary data.</text>
</comment>
<dbReference type="EMBL" id="PEBX01000074">
    <property type="protein sequence ID" value="PTQ55768.1"/>
    <property type="molecule type" value="Genomic_DNA"/>
</dbReference>